<evidence type="ECO:0000313" key="5">
    <source>
        <dbReference type="Proteomes" id="UP000748531"/>
    </source>
</evidence>
<feature type="transmembrane region" description="Helical" evidence="3">
    <location>
        <begin position="180"/>
        <end position="199"/>
    </location>
</feature>
<dbReference type="OrthoDB" id="6083863at2759"/>
<dbReference type="PANTHER" id="PTHR33562:SF2">
    <property type="entry name" value="PROTEIN QUIVER"/>
    <property type="match status" value="1"/>
</dbReference>
<dbReference type="InterPro" id="IPR050975">
    <property type="entry name" value="Sleep_regulator"/>
</dbReference>
<sequence length="201" mass="22447">MRLARIFDQCTFIPCKPMKSLQNMISRQLPAVLGQKAKSIHIGCEWILVDQIVVTTMSSRKSVYLVICGILGFLITIGYYPVSTLQCVVCDSYTNGRFCADWDRFSFITNCSQVPRIDSSRPMACRKIYQTVDQTTVLRQCTNVVGHDGCIDRVGAQGVRTRHCHCSTDLCNSSPSNRKISGIHVTVSSAILFVVAIFLRN</sequence>
<reference evidence="4" key="1">
    <citation type="submission" date="2019-05" db="EMBL/GenBank/DDBJ databases">
        <title>Annotation for the trematode Paragonimus heterotremus.</title>
        <authorList>
            <person name="Choi Y.-J."/>
        </authorList>
    </citation>
    <scope>NUCLEOTIDE SEQUENCE</scope>
    <source>
        <strain evidence="4">LC</strain>
    </source>
</reference>
<keyword evidence="3" id="KW-1133">Transmembrane helix</keyword>
<name>A0A8J4WIP1_9TREM</name>
<dbReference type="Proteomes" id="UP000748531">
    <property type="component" value="Unassembled WGS sequence"/>
</dbReference>
<gene>
    <name evidence="4" type="ORF">PHET_04196</name>
</gene>
<dbReference type="Pfam" id="PF17064">
    <property type="entry name" value="QVR"/>
    <property type="match status" value="1"/>
</dbReference>
<dbReference type="GO" id="GO:0030431">
    <property type="term" value="P:sleep"/>
    <property type="evidence" value="ECO:0007669"/>
    <property type="project" value="InterPro"/>
</dbReference>
<keyword evidence="3" id="KW-0812">Transmembrane</keyword>
<organism evidence="4 5">
    <name type="scientific">Paragonimus heterotremus</name>
    <dbReference type="NCBI Taxonomy" id="100268"/>
    <lineage>
        <taxon>Eukaryota</taxon>
        <taxon>Metazoa</taxon>
        <taxon>Spiralia</taxon>
        <taxon>Lophotrochozoa</taxon>
        <taxon>Platyhelminthes</taxon>
        <taxon>Trematoda</taxon>
        <taxon>Digenea</taxon>
        <taxon>Plagiorchiida</taxon>
        <taxon>Troglotremata</taxon>
        <taxon>Troglotrematidae</taxon>
        <taxon>Paragonimus</taxon>
    </lineage>
</organism>
<evidence type="ECO:0000256" key="3">
    <source>
        <dbReference type="SAM" id="Phobius"/>
    </source>
</evidence>
<dbReference type="InterPro" id="IPR031424">
    <property type="entry name" value="QVR-like"/>
</dbReference>
<keyword evidence="3" id="KW-0472">Membrane</keyword>
<evidence type="ECO:0008006" key="6">
    <source>
        <dbReference type="Google" id="ProtNLM"/>
    </source>
</evidence>
<accession>A0A8J4WIP1</accession>
<dbReference type="AlphaFoldDB" id="A0A8J4WIP1"/>
<keyword evidence="1" id="KW-0732">Signal</keyword>
<evidence type="ECO:0000313" key="4">
    <source>
        <dbReference type="EMBL" id="KAF5402246.1"/>
    </source>
</evidence>
<dbReference type="GO" id="GO:0032222">
    <property type="term" value="P:regulation of synaptic transmission, cholinergic"/>
    <property type="evidence" value="ECO:0007669"/>
    <property type="project" value="InterPro"/>
</dbReference>
<feature type="transmembrane region" description="Helical" evidence="3">
    <location>
        <begin position="63"/>
        <end position="82"/>
    </location>
</feature>
<evidence type="ECO:0000256" key="2">
    <source>
        <dbReference type="ARBA" id="ARBA00023180"/>
    </source>
</evidence>
<dbReference type="EMBL" id="LUCH01001933">
    <property type="protein sequence ID" value="KAF5402246.1"/>
    <property type="molecule type" value="Genomic_DNA"/>
</dbReference>
<comment type="caution">
    <text evidence="4">The sequence shown here is derived from an EMBL/GenBank/DDBJ whole genome shotgun (WGS) entry which is preliminary data.</text>
</comment>
<keyword evidence="2" id="KW-0325">Glycoprotein</keyword>
<keyword evidence="5" id="KW-1185">Reference proteome</keyword>
<protein>
    <recommendedName>
        <fullName evidence="6">Protein quiver</fullName>
    </recommendedName>
</protein>
<dbReference type="PANTHER" id="PTHR33562">
    <property type="entry name" value="ATILLA, ISOFORM B-RELATED-RELATED"/>
    <property type="match status" value="1"/>
</dbReference>
<proteinExistence type="predicted"/>
<evidence type="ECO:0000256" key="1">
    <source>
        <dbReference type="ARBA" id="ARBA00022729"/>
    </source>
</evidence>